<gene>
    <name evidence="2" type="ordered locus">BURPS1710b_0776</name>
</gene>
<feature type="region of interest" description="Disordered" evidence="1">
    <location>
        <begin position="1"/>
        <end position="29"/>
    </location>
</feature>
<reference evidence="2 3" key="1">
    <citation type="submission" date="2005-09" db="EMBL/GenBank/DDBJ databases">
        <authorList>
            <person name="Woods D.E."/>
            <person name="Nierman W.C."/>
        </authorList>
    </citation>
    <scope>NUCLEOTIDE SEQUENCE [LARGE SCALE GENOMIC DNA]</scope>
    <source>
        <strain evidence="2 3">1710b</strain>
    </source>
</reference>
<dbReference type="EMBL" id="CP000124">
    <property type="protein sequence ID" value="ABA49823.1"/>
    <property type="molecule type" value="Genomic_DNA"/>
</dbReference>
<feature type="compositionally biased region" description="Basic and acidic residues" evidence="1">
    <location>
        <begin position="645"/>
        <end position="666"/>
    </location>
</feature>
<feature type="compositionally biased region" description="Basic and acidic residues" evidence="1">
    <location>
        <begin position="620"/>
        <end position="635"/>
    </location>
</feature>
<feature type="region of interest" description="Disordered" evidence="1">
    <location>
        <begin position="373"/>
        <end position="396"/>
    </location>
</feature>
<feature type="compositionally biased region" description="Basic and acidic residues" evidence="1">
    <location>
        <begin position="680"/>
        <end position="723"/>
    </location>
</feature>
<dbReference type="KEGG" id="bpm:BURPS1710b_0776"/>
<evidence type="ECO:0000313" key="2">
    <source>
        <dbReference type="EMBL" id="ABA49823.1"/>
    </source>
</evidence>
<dbReference type="Proteomes" id="UP000002700">
    <property type="component" value="Chromosome I"/>
</dbReference>
<organism evidence="2 3">
    <name type="scientific">Burkholderia pseudomallei (strain 1710b)</name>
    <dbReference type="NCBI Taxonomy" id="320372"/>
    <lineage>
        <taxon>Bacteria</taxon>
        <taxon>Pseudomonadati</taxon>
        <taxon>Pseudomonadota</taxon>
        <taxon>Betaproteobacteria</taxon>
        <taxon>Burkholderiales</taxon>
        <taxon>Burkholderiaceae</taxon>
        <taxon>Burkholderia</taxon>
        <taxon>pseudomallei group</taxon>
    </lineage>
</organism>
<evidence type="ECO:0000256" key="1">
    <source>
        <dbReference type="SAM" id="MobiDB-lite"/>
    </source>
</evidence>
<feature type="compositionally biased region" description="Basic and acidic residues" evidence="1">
    <location>
        <begin position="862"/>
        <end position="874"/>
    </location>
</feature>
<protein>
    <submittedName>
        <fullName evidence="2">Uncharacterized protein</fullName>
    </submittedName>
</protein>
<sequence>MRARRRAAWESSVPGPPLPLPRHPKNPKRKAACVIERGLPFFVPARRHAPPAARARLPRAACRPAKGGARAGLAEHHRLRAVQHDPVLDVPLDRARERHAFDVAADGRQLVRRHAVIDALDFLLDDRAFVEVGRHVVRGRADQLHAAVERLVVRLRALEARQERVMDVDRAPREPLAQGGRQDLHVAREHDEIGRVPVDHLEHARFLRGFRVGRRARGEREMMERNVVTRGELIEILVVRHDRRDLDRQLARAVAEQQVVQAMADLRHEDHDARLHRRVVQLPAHRERLGERRELGAQGVERGRRAARARLLEMHAHEEFAGAAVAELRRIEDIAAALEQKARDRVNDAAPVRARQFQDKAVIGRHDRDSLLKFSNLPNNAPRSTQARRRRREQRVDSARVLCRDRAVTQQAVEHREARVDGGFARAQPCDDLVDAGEQVLGDFAVLVMGHEIARQRQIVDEDLLGLRAFRQRAEHVRDAAGNRARGELRRDARFLPAFLRDRVLDPEPPADAARDDVIEHARIGRLRRAAAAEPHRKRRRRRIFYDAVQMHRIRHRTEEARRGPLDVRERRIVEAVADRVDLVAPADDRALGGERADRARERHAARVDAVVARGKLDAPRRKLEHVGPARKARDVAATQPADLPARDRERHVRGRIEAARGGDAGKRHRAPPSVFQRDAQPERDERRAREAVEPHADARPALEPHADRARADAEHREHDGRLRHEQRAQLEHLQRDGLRAVRIDELRQEHDEEQRHLRIQQVADHALAKDRRQRLRRARVRGGEALAAQRLDADPDQIRAARELEQMERDGRRAQQRGDAERGERRMEQHARREAERRDDAGRAALRDAAREHLQVVGAGRDGDRDRRREKQHEIRHRGLA</sequence>
<proteinExistence type="predicted"/>
<name>Q3JW66_BURP1</name>
<dbReference type="AlphaFoldDB" id="Q3JW66"/>
<dbReference type="HOGENOM" id="CLU_326450_0_0_4"/>
<evidence type="ECO:0000313" key="3">
    <source>
        <dbReference type="Proteomes" id="UP000002700"/>
    </source>
</evidence>
<feature type="region of interest" description="Disordered" evidence="1">
    <location>
        <begin position="806"/>
        <end position="882"/>
    </location>
</feature>
<dbReference type="EnsemblBacteria" id="ABA49823">
    <property type="protein sequence ID" value="ABA49823"/>
    <property type="gene ID" value="BURPS1710b_0776"/>
</dbReference>
<accession>Q3JW66</accession>
<feature type="compositionally biased region" description="Basic and acidic residues" evidence="1">
    <location>
        <begin position="806"/>
        <end position="855"/>
    </location>
</feature>
<feature type="region of interest" description="Disordered" evidence="1">
    <location>
        <begin position="620"/>
        <end position="723"/>
    </location>
</feature>